<keyword evidence="3" id="KW-1185">Reference proteome</keyword>
<proteinExistence type="predicted"/>
<keyword evidence="1" id="KW-0732">Signal</keyword>
<evidence type="ECO:0000313" key="2">
    <source>
        <dbReference type="EMBL" id="CAF9942354.1"/>
    </source>
</evidence>
<feature type="chain" id="PRO_5034946213" evidence="1">
    <location>
        <begin position="24"/>
        <end position="306"/>
    </location>
</feature>
<dbReference type="AlphaFoldDB" id="A0A8H3J810"/>
<dbReference type="EMBL" id="CAJPDT010000182">
    <property type="protein sequence ID" value="CAF9942354.1"/>
    <property type="molecule type" value="Genomic_DNA"/>
</dbReference>
<reference evidence="2" key="1">
    <citation type="submission" date="2021-03" db="EMBL/GenBank/DDBJ databases">
        <authorList>
            <person name="Tagirdzhanova G."/>
        </authorList>
    </citation>
    <scope>NUCLEOTIDE SEQUENCE</scope>
</reference>
<dbReference type="OrthoDB" id="265717at2759"/>
<evidence type="ECO:0000313" key="3">
    <source>
        <dbReference type="Proteomes" id="UP000664534"/>
    </source>
</evidence>
<sequence length="306" mass="32502">MAQISIKRPIQYLLSLMIALASAQSPQCPNNLAVYNPNLRTACVNGTFFIVPVDTATVESAVAPYGLVPLPTSDETLFPNGFPAGTYPVLVSIYLDNDIRMTALQIPTPLLSASIQVPYVDRLGDGETGFLFSVKQYIGGYDGDDVSGYVPALVSSLGGTTIFVASFVPDDGPYEEISTSPPEYIAQVKDVIVPNPVSGPGVIEEAIDTDFFTVSTSSYTAHLFHEVISQPLILTSGLCQRNPIYFNQTFTDPIFRNGTVTLYSPGGAFAGVYDDVQGYSASGEMVGYNAESCASAAANTDPNALA</sequence>
<feature type="signal peptide" evidence="1">
    <location>
        <begin position="1"/>
        <end position="23"/>
    </location>
</feature>
<gene>
    <name evidence="2" type="ORF">IMSHALPRED_003634</name>
</gene>
<evidence type="ECO:0000256" key="1">
    <source>
        <dbReference type="SAM" id="SignalP"/>
    </source>
</evidence>
<comment type="caution">
    <text evidence="2">The sequence shown here is derived from an EMBL/GenBank/DDBJ whole genome shotgun (WGS) entry which is preliminary data.</text>
</comment>
<name>A0A8H3J810_9LECA</name>
<organism evidence="2 3">
    <name type="scientific">Imshaugia aleurites</name>
    <dbReference type="NCBI Taxonomy" id="172621"/>
    <lineage>
        <taxon>Eukaryota</taxon>
        <taxon>Fungi</taxon>
        <taxon>Dikarya</taxon>
        <taxon>Ascomycota</taxon>
        <taxon>Pezizomycotina</taxon>
        <taxon>Lecanoromycetes</taxon>
        <taxon>OSLEUM clade</taxon>
        <taxon>Lecanoromycetidae</taxon>
        <taxon>Lecanorales</taxon>
        <taxon>Lecanorineae</taxon>
        <taxon>Parmeliaceae</taxon>
        <taxon>Imshaugia</taxon>
    </lineage>
</organism>
<protein>
    <submittedName>
        <fullName evidence="2">Uncharacterized protein</fullName>
    </submittedName>
</protein>
<dbReference type="Proteomes" id="UP000664534">
    <property type="component" value="Unassembled WGS sequence"/>
</dbReference>
<accession>A0A8H3J810</accession>